<comment type="subunit">
    <text evidence="12">Homodimer.</text>
</comment>
<evidence type="ECO:0000256" key="7">
    <source>
        <dbReference type="ARBA" id="ARBA00022777"/>
    </source>
</evidence>
<dbReference type="InterPro" id="IPR011877">
    <property type="entry name" value="Ribokinase"/>
</dbReference>
<evidence type="ECO:0000313" key="15">
    <source>
        <dbReference type="Proteomes" id="UP000199589"/>
    </source>
</evidence>
<dbReference type="GO" id="GO:0005524">
    <property type="term" value="F:ATP binding"/>
    <property type="evidence" value="ECO:0007669"/>
    <property type="project" value="UniProtKB-UniRule"/>
</dbReference>
<feature type="binding site" evidence="12">
    <location>
        <position position="239"/>
    </location>
    <ligand>
        <name>K(+)</name>
        <dbReference type="ChEBI" id="CHEBI:29103"/>
    </ligand>
</feature>
<keyword evidence="15" id="KW-1185">Reference proteome</keyword>
<dbReference type="PRINTS" id="PR00990">
    <property type="entry name" value="RIBOKINASE"/>
</dbReference>
<comment type="caution">
    <text evidence="12">Lacks conserved residue(s) required for the propagation of feature annotation.</text>
</comment>
<evidence type="ECO:0000256" key="6">
    <source>
        <dbReference type="ARBA" id="ARBA00022741"/>
    </source>
</evidence>
<protein>
    <recommendedName>
        <fullName evidence="3 12">Ribokinase</fullName>
        <shortName evidence="12">RK</shortName>
        <ecNumber evidence="2 12">2.7.1.15</ecNumber>
    </recommendedName>
</protein>
<evidence type="ECO:0000256" key="11">
    <source>
        <dbReference type="ARBA" id="ARBA00023277"/>
    </source>
</evidence>
<evidence type="ECO:0000256" key="3">
    <source>
        <dbReference type="ARBA" id="ARBA00016943"/>
    </source>
</evidence>
<evidence type="ECO:0000256" key="10">
    <source>
        <dbReference type="ARBA" id="ARBA00022958"/>
    </source>
</evidence>
<dbReference type="Pfam" id="PF00294">
    <property type="entry name" value="PfkB"/>
    <property type="match status" value="1"/>
</dbReference>
<dbReference type="RefSeq" id="WP_091895919.1">
    <property type="nucleotide sequence ID" value="NZ_FOSJ01000005.1"/>
</dbReference>
<feature type="binding site" evidence="12">
    <location>
        <position position="278"/>
    </location>
    <ligand>
        <name>K(+)</name>
        <dbReference type="ChEBI" id="CHEBI:29103"/>
    </ligand>
</feature>
<dbReference type="GO" id="GO:0005829">
    <property type="term" value="C:cytosol"/>
    <property type="evidence" value="ECO:0007669"/>
    <property type="project" value="TreeGrafter"/>
</dbReference>
<feature type="binding site" evidence="12">
    <location>
        <position position="245"/>
    </location>
    <ligand>
        <name>substrate</name>
    </ligand>
</feature>
<feature type="binding site" evidence="12">
    <location>
        <position position="275"/>
    </location>
    <ligand>
        <name>K(+)</name>
        <dbReference type="ChEBI" id="CHEBI:29103"/>
    </ligand>
</feature>
<evidence type="ECO:0000256" key="12">
    <source>
        <dbReference type="HAMAP-Rule" id="MF_01987"/>
    </source>
</evidence>
<evidence type="ECO:0000256" key="4">
    <source>
        <dbReference type="ARBA" id="ARBA00022679"/>
    </source>
</evidence>
<feature type="binding site" evidence="12">
    <location>
        <begin position="212"/>
        <end position="217"/>
    </location>
    <ligand>
        <name>ATP</name>
        <dbReference type="ChEBI" id="CHEBI:30616"/>
    </ligand>
</feature>
<evidence type="ECO:0000256" key="1">
    <source>
        <dbReference type="ARBA" id="ARBA00005380"/>
    </source>
</evidence>
<dbReference type="Gene3D" id="3.40.1190.20">
    <property type="match status" value="1"/>
</dbReference>
<dbReference type="Proteomes" id="UP000199589">
    <property type="component" value="Unassembled WGS sequence"/>
</dbReference>
<evidence type="ECO:0000256" key="2">
    <source>
        <dbReference type="ARBA" id="ARBA00012035"/>
    </source>
</evidence>
<comment type="subcellular location">
    <subcellularLocation>
        <location evidence="12">Cytoplasm</location>
    </subcellularLocation>
</comment>
<dbReference type="SUPFAM" id="SSF53613">
    <property type="entry name" value="Ribokinase-like"/>
    <property type="match status" value="1"/>
</dbReference>
<feature type="binding site" evidence="12">
    <location>
        <begin position="39"/>
        <end position="43"/>
    </location>
    <ligand>
        <name>substrate</name>
    </ligand>
</feature>
<dbReference type="UniPathway" id="UPA00916">
    <property type="reaction ID" value="UER00889"/>
</dbReference>
<dbReference type="PANTHER" id="PTHR10584:SF166">
    <property type="entry name" value="RIBOKINASE"/>
    <property type="match status" value="1"/>
</dbReference>
<dbReference type="InterPro" id="IPR029056">
    <property type="entry name" value="Ribokinase-like"/>
</dbReference>
<comment type="catalytic activity">
    <reaction evidence="12">
        <text>D-ribose + ATP = D-ribose 5-phosphate + ADP + H(+)</text>
        <dbReference type="Rhea" id="RHEA:13697"/>
        <dbReference type="ChEBI" id="CHEBI:15378"/>
        <dbReference type="ChEBI" id="CHEBI:30616"/>
        <dbReference type="ChEBI" id="CHEBI:47013"/>
        <dbReference type="ChEBI" id="CHEBI:78346"/>
        <dbReference type="ChEBI" id="CHEBI:456216"/>
        <dbReference type="EC" id="2.7.1.15"/>
    </reaction>
</comment>
<dbReference type="GO" id="GO:0004747">
    <property type="term" value="F:ribokinase activity"/>
    <property type="evidence" value="ECO:0007669"/>
    <property type="project" value="UniProtKB-UniRule"/>
</dbReference>
<dbReference type="AlphaFoldDB" id="A0A1I3VX68"/>
<accession>A0A1I3VX68</accession>
<dbReference type="GO" id="GO:0019303">
    <property type="term" value="P:D-ribose catabolic process"/>
    <property type="evidence" value="ECO:0007669"/>
    <property type="project" value="UniProtKB-UniRule"/>
</dbReference>
<dbReference type="InterPro" id="IPR011611">
    <property type="entry name" value="PfkB_dom"/>
</dbReference>
<proteinExistence type="inferred from homology"/>
<dbReference type="OrthoDB" id="9775849at2"/>
<feature type="binding site" evidence="12">
    <location>
        <begin position="244"/>
        <end position="245"/>
    </location>
    <ligand>
        <name>ATP</name>
        <dbReference type="ChEBI" id="CHEBI:30616"/>
    </ligand>
</feature>
<comment type="activity regulation">
    <text evidence="12">Activated by a monovalent cation that binds near, but not in, the active site. The most likely occupant of the site in vivo is potassium. Ion binding induces a conformational change that may alter substrate affinity.</text>
</comment>
<sequence length="304" mass="32848">MSNIIVVGSISTDFIVGADKRPLVGETIEGKSFTTDFGGKGANQAVACARLGANTTMLGAVGGDEFAERLLQNLQNNNININNVERVTHSPSGSAVITLVKGDNSIIYVPGANAKYSPLDVEIYFKNKKDEKIDLVLVQNETKVETVESLIDLCNLENIPVLLNPAPARTITKDTIEKLTFLTPNETEFKALFPNEILEDVLMQYPKKLIVTLGSKGAVFHDGKTIIKVPSIPVENVMDTTGAGDTFNGAFSVAITSGLQMEESIKFGNLAAAIAIQNEGAQNGMPILDEMKGKIEYEKKWDIK</sequence>
<reference evidence="15" key="1">
    <citation type="submission" date="2016-10" db="EMBL/GenBank/DDBJ databases">
        <authorList>
            <person name="Varghese N."/>
            <person name="Submissions S."/>
        </authorList>
    </citation>
    <scope>NUCLEOTIDE SEQUENCE [LARGE SCALE GENOMIC DNA]</scope>
    <source>
        <strain evidence="15">DSM 16108</strain>
    </source>
</reference>
<feature type="binding site" evidence="12">
    <location>
        <position position="269"/>
    </location>
    <ligand>
        <name>ATP</name>
        <dbReference type="ChEBI" id="CHEBI:30616"/>
    </ligand>
</feature>
<keyword evidence="11 12" id="KW-0119">Carbohydrate metabolism</keyword>
<feature type="binding site" evidence="12">
    <location>
        <position position="185"/>
    </location>
    <ligand>
        <name>ATP</name>
        <dbReference type="ChEBI" id="CHEBI:30616"/>
    </ligand>
</feature>
<keyword evidence="4 12" id="KW-0808">Transferase</keyword>
<comment type="function">
    <text evidence="12">Catalyzes the phosphorylation of ribose at O-5 in a reaction requiring ATP and magnesium. The resulting D-ribose-5-phosphate can then be used either for sythesis of nucleotides, histidine, and tryptophan, or as a component of the pentose phosphate pathway.</text>
</comment>
<comment type="pathway">
    <text evidence="12">Carbohydrate metabolism; D-ribose degradation; D-ribose 5-phosphate from beta-D-ribopyranose: step 2/2.</text>
</comment>
<comment type="cofactor">
    <cofactor evidence="12">
        <name>Mg(2+)</name>
        <dbReference type="ChEBI" id="CHEBI:18420"/>
    </cofactor>
    <text evidence="12">Requires a divalent cation, most likely magnesium in vivo, as an electrophilic catalyst to aid phosphoryl group transfer. It is the chelate of the metal and the nucleotide that is the actual substrate.</text>
</comment>
<keyword evidence="5 12" id="KW-0479">Metal-binding</keyword>
<feature type="binding site" evidence="12">
    <location>
        <position position="141"/>
    </location>
    <ligand>
        <name>substrate</name>
    </ligand>
</feature>
<dbReference type="CDD" id="cd01174">
    <property type="entry name" value="ribokinase"/>
    <property type="match status" value="1"/>
</dbReference>
<dbReference type="InterPro" id="IPR002139">
    <property type="entry name" value="Ribo/fructo_kinase"/>
</dbReference>
<keyword evidence="10 12" id="KW-0630">Potassium</keyword>
<dbReference type="InterPro" id="IPR002173">
    <property type="entry name" value="Carboh/pur_kinase_PfkB_CS"/>
</dbReference>
<comment type="similarity">
    <text evidence="1">Belongs to the carbohydrate kinase pfkB family.</text>
</comment>
<keyword evidence="8 12" id="KW-0067">ATP-binding</keyword>
<feature type="binding site" evidence="12">
    <location>
        <begin position="11"/>
        <end position="13"/>
    </location>
    <ligand>
        <name>substrate</name>
    </ligand>
</feature>
<keyword evidence="12" id="KW-0963">Cytoplasm</keyword>
<dbReference type="GO" id="GO:0046872">
    <property type="term" value="F:metal ion binding"/>
    <property type="evidence" value="ECO:0007669"/>
    <property type="project" value="UniProtKB-KW"/>
</dbReference>
<dbReference type="PANTHER" id="PTHR10584">
    <property type="entry name" value="SUGAR KINASE"/>
    <property type="match status" value="1"/>
</dbReference>
<organism evidence="14 15">
    <name type="scientific">Marinilactibacillus piezotolerans</name>
    <dbReference type="NCBI Taxonomy" id="258723"/>
    <lineage>
        <taxon>Bacteria</taxon>
        <taxon>Bacillati</taxon>
        <taxon>Bacillota</taxon>
        <taxon>Bacilli</taxon>
        <taxon>Lactobacillales</taxon>
        <taxon>Carnobacteriaceae</taxon>
        <taxon>Marinilactibacillus</taxon>
    </lineage>
</organism>
<name>A0A1I3VX68_9LACT</name>
<evidence type="ECO:0000256" key="8">
    <source>
        <dbReference type="ARBA" id="ARBA00022840"/>
    </source>
</evidence>
<comment type="similarity">
    <text evidence="12">Belongs to the carbohydrate kinase PfkB family. Ribokinase subfamily.</text>
</comment>
<evidence type="ECO:0000259" key="13">
    <source>
        <dbReference type="Pfam" id="PF00294"/>
    </source>
</evidence>
<evidence type="ECO:0000313" key="14">
    <source>
        <dbReference type="EMBL" id="SFJ99553.1"/>
    </source>
</evidence>
<dbReference type="EC" id="2.7.1.15" evidence="2 12"/>
<evidence type="ECO:0000256" key="5">
    <source>
        <dbReference type="ARBA" id="ARBA00022723"/>
    </source>
</evidence>
<feature type="binding site" evidence="12">
    <location>
        <position position="280"/>
    </location>
    <ligand>
        <name>K(+)</name>
        <dbReference type="ChEBI" id="CHEBI:29103"/>
    </ligand>
</feature>
<dbReference type="HAMAP" id="MF_01987">
    <property type="entry name" value="Ribokinase"/>
    <property type="match status" value="1"/>
</dbReference>
<evidence type="ECO:0000256" key="9">
    <source>
        <dbReference type="ARBA" id="ARBA00022842"/>
    </source>
</evidence>
<dbReference type="PROSITE" id="PS00584">
    <property type="entry name" value="PFKB_KINASES_2"/>
    <property type="match status" value="1"/>
</dbReference>
<gene>
    <name evidence="12" type="primary">rbsK</name>
    <name evidence="14" type="ORF">SAMN04488569_100548</name>
</gene>
<feature type="binding site" evidence="12">
    <location>
        <position position="241"/>
    </location>
    <ligand>
        <name>K(+)</name>
        <dbReference type="ChEBI" id="CHEBI:29103"/>
    </ligand>
</feature>
<feature type="active site" description="Proton acceptor" evidence="12">
    <location>
        <position position="245"/>
    </location>
</feature>
<dbReference type="PROSITE" id="PS00583">
    <property type="entry name" value="PFKB_KINASES_1"/>
    <property type="match status" value="1"/>
</dbReference>
<dbReference type="EMBL" id="FOSJ01000005">
    <property type="protein sequence ID" value="SFJ99553.1"/>
    <property type="molecule type" value="Genomic_DNA"/>
</dbReference>
<feature type="domain" description="Carbohydrate kinase PfkB" evidence="13">
    <location>
        <begin position="1"/>
        <end position="286"/>
    </location>
</feature>
<keyword evidence="6 12" id="KW-0547">Nucleotide-binding</keyword>
<keyword evidence="7 12" id="KW-0418">Kinase</keyword>
<keyword evidence="9 12" id="KW-0460">Magnesium</keyword>